<dbReference type="EMBL" id="JACIJR010000005">
    <property type="protein sequence ID" value="MBB5729963.1"/>
    <property type="molecule type" value="Genomic_DNA"/>
</dbReference>
<keyword evidence="2" id="KW-1277">Toxin-antitoxin system</keyword>
<dbReference type="Gene3D" id="3.30.2310.20">
    <property type="entry name" value="RelE-like"/>
    <property type="match status" value="1"/>
</dbReference>
<accession>A0A7W9F237</accession>
<dbReference type="InterPro" id="IPR035093">
    <property type="entry name" value="RelE/ParE_toxin_dom_sf"/>
</dbReference>
<name>A0A7W9F237_9SPHN</name>
<protein>
    <submittedName>
        <fullName evidence="3">Plasmid stabilization system protein ParE</fullName>
    </submittedName>
</protein>
<sequence>MSEVRWSRRAQADLITIDDYLAAIDPDLANTVGKAALTASAFLGEHPHAGSRVHADVRKWRVASSRYLLLYRVEPSGVLILRVRHDSEDWVPS</sequence>
<gene>
    <name evidence="3" type="ORF">FHS99_002459</name>
</gene>
<comment type="caution">
    <text evidence="3">The sequence shown here is derived from an EMBL/GenBank/DDBJ whole genome shotgun (WGS) entry which is preliminary data.</text>
</comment>
<keyword evidence="4" id="KW-1185">Reference proteome</keyword>
<dbReference type="AlphaFoldDB" id="A0A7W9F237"/>
<comment type="similarity">
    <text evidence="1">Belongs to the RelE toxin family.</text>
</comment>
<evidence type="ECO:0000313" key="4">
    <source>
        <dbReference type="Proteomes" id="UP000546701"/>
    </source>
</evidence>
<reference evidence="3 4" key="1">
    <citation type="submission" date="2020-08" db="EMBL/GenBank/DDBJ databases">
        <title>Genomic Encyclopedia of Type Strains, Phase IV (KMG-IV): sequencing the most valuable type-strain genomes for metagenomic binning, comparative biology and taxonomic classification.</title>
        <authorList>
            <person name="Goeker M."/>
        </authorList>
    </citation>
    <scope>NUCLEOTIDE SEQUENCE [LARGE SCALE GENOMIC DNA]</scope>
    <source>
        <strain evidence="3 4">DSM 103336</strain>
    </source>
</reference>
<proteinExistence type="inferred from homology"/>
<dbReference type="RefSeq" id="WP_157175910.1">
    <property type="nucleotide sequence ID" value="NZ_BMJP01000003.1"/>
</dbReference>
<dbReference type="InterPro" id="IPR007712">
    <property type="entry name" value="RelE/ParE_toxin"/>
</dbReference>
<dbReference type="OrthoDB" id="7450717at2"/>
<dbReference type="PANTHER" id="PTHR33755">
    <property type="entry name" value="TOXIN PARE1-RELATED"/>
    <property type="match status" value="1"/>
</dbReference>
<evidence type="ECO:0000313" key="3">
    <source>
        <dbReference type="EMBL" id="MBB5729963.1"/>
    </source>
</evidence>
<evidence type="ECO:0000256" key="2">
    <source>
        <dbReference type="ARBA" id="ARBA00022649"/>
    </source>
</evidence>
<evidence type="ECO:0000256" key="1">
    <source>
        <dbReference type="ARBA" id="ARBA00006226"/>
    </source>
</evidence>
<organism evidence="3 4">
    <name type="scientific">Sphingomonas prati</name>
    <dbReference type="NCBI Taxonomy" id="1843237"/>
    <lineage>
        <taxon>Bacteria</taxon>
        <taxon>Pseudomonadati</taxon>
        <taxon>Pseudomonadota</taxon>
        <taxon>Alphaproteobacteria</taxon>
        <taxon>Sphingomonadales</taxon>
        <taxon>Sphingomonadaceae</taxon>
        <taxon>Sphingomonas</taxon>
    </lineage>
</organism>
<dbReference type="Pfam" id="PF05016">
    <property type="entry name" value="ParE_toxin"/>
    <property type="match status" value="1"/>
</dbReference>
<dbReference type="InterPro" id="IPR051803">
    <property type="entry name" value="TA_system_RelE-like_toxin"/>
</dbReference>
<dbReference type="Proteomes" id="UP000546701">
    <property type="component" value="Unassembled WGS sequence"/>
</dbReference>